<evidence type="ECO:0000313" key="2">
    <source>
        <dbReference type="EMBL" id="OFV70012.1"/>
    </source>
</evidence>
<protein>
    <submittedName>
        <fullName evidence="2">Uncharacterized protein</fullName>
    </submittedName>
</protein>
<comment type="caution">
    <text evidence="2">The sequence shown here is derived from an EMBL/GenBank/DDBJ whole genome shotgun (WGS) entry which is preliminary data.</text>
</comment>
<dbReference type="STRING" id="52694.ACWI_26540"/>
<feature type="coiled-coil region" evidence="1">
    <location>
        <begin position="146"/>
        <end position="173"/>
    </location>
</feature>
<accession>A0A1F2PGL0</accession>
<keyword evidence="1" id="KW-0175">Coiled coil</keyword>
<dbReference type="OrthoDB" id="1683192at2"/>
<sequence length="206" mass="23397">MRLIINKKNTEFKNAVSEVKPLLAAIIQVLAEDNLELSHLLVDGVVVYQDYEDYLSGQIETIAEVEAITLELKPLIEETLNSAFDYIGNALGLLKPLAEAYYQSPGPDAWKRLAELFEGLGWLLNTMNRIDQIDQLHVFILNYDIWNEYVQTLVDLNDKIKELEQAMLNQDHVLIGDLILYEILPIFEAAEEKLRFLVPTGGAHVS</sequence>
<dbReference type="Proteomes" id="UP000176244">
    <property type="component" value="Unassembled WGS sequence"/>
</dbReference>
<evidence type="ECO:0000313" key="3">
    <source>
        <dbReference type="Proteomes" id="UP000176244"/>
    </source>
</evidence>
<dbReference type="RefSeq" id="WP_070371916.1">
    <property type="nucleotide sequence ID" value="NZ_LKEU01000035.1"/>
</dbReference>
<proteinExistence type="predicted"/>
<gene>
    <name evidence="2" type="ORF">ACWI_26540</name>
</gene>
<organism evidence="2 3">
    <name type="scientific">Acetobacterium wieringae</name>
    <dbReference type="NCBI Taxonomy" id="52694"/>
    <lineage>
        <taxon>Bacteria</taxon>
        <taxon>Bacillati</taxon>
        <taxon>Bacillota</taxon>
        <taxon>Clostridia</taxon>
        <taxon>Eubacteriales</taxon>
        <taxon>Eubacteriaceae</taxon>
        <taxon>Acetobacterium</taxon>
    </lineage>
</organism>
<reference evidence="2 3" key="1">
    <citation type="submission" date="2015-09" db="EMBL/GenBank/DDBJ databases">
        <title>Genome sequence of Acetobacterium wieringae DSM 1911.</title>
        <authorList>
            <person name="Poehlein A."/>
            <person name="Bengelsdorf F.R."/>
            <person name="Schiel-Bengelsdorf B."/>
            <person name="Duerre P."/>
            <person name="Daniel R."/>
        </authorList>
    </citation>
    <scope>NUCLEOTIDE SEQUENCE [LARGE SCALE GENOMIC DNA]</scope>
    <source>
        <strain evidence="2 3">DSM 1911</strain>
    </source>
</reference>
<dbReference type="EMBL" id="LKEU01000035">
    <property type="protein sequence ID" value="OFV70012.1"/>
    <property type="molecule type" value="Genomic_DNA"/>
</dbReference>
<name>A0A1F2PGL0_9FIRM</name>
<evidence type="ECO:0000256" key="1">
    <source>
        <dbReference type="SAM" id="Coils"/>
    </source>
</evidence>
<dbReference type="AlphaFoldDB" id="A0A1F2PGL0"/>